<dbReference type="GO" id="GO:0004343">
    <property type="term" value="F:glucosamine 6-phosphate N-acetyltransferase activity"/>
    <property type="evidence" value="ECO:0007669"/>
    <property type="project" value="UniProtKB-UniRule"/>
</dbReference>
<dbReference type="PANTHER" id="PTHR13355">
    <property type="entry name" value="GLUCOSAMINE 6-PHOSPHATE N-ACETYLTRANSFERASE"/>
    <property type="match status" value="1"/>
</dbReference>
<dbReference type="STRING" id="698492.A0A0E9NC10"/>
<dbReference type="GO" id="GO:0006048">
    <property type="term" value="P:UDP-N-acetylglucosamine biosynthetic process"/>
    <property type="evidence" value="ECO:0007669"/>
    <property type="project" value="UniProtKB-UniRule"/>
</dbReference>
<reference evidence="3 4" key="3">
    <citation type="journal article" date="2015" name="Genome Announc.">
        <title>Draft Genome Sequence of the Archiascomycetous Yeast Saitoella complicata.</title>
        <authorList>
            <person name="Yamauchi K."/>
            <person name="Kondo S."/>
            <person name="Hamamoto M."/>
            <person name="Takahashi Y."/>
            <person name="Ogura Y."/>
            <person name="Hayashi T."/>
            <person name="Nishida H."/>
        </authorList>
    </citation>
    <scope>NUCLEOTIDE SEQUENCE [LARGE SCALE GENOMIC DNA]</scope>
    <source>
        <strain evidence="3 4">NRRL Y-17804</strain>
    </source>
</reference>
<dbReference type="PANTHER" id="PTHR13355:SF11">
    <property type="entry name" value="GLUCOSAMINE 6-PHOSPHATE N-ACETYLTRANSFERASE"/>
    <property type="match status" value="1"/>
</dbReference>
<dbReference type="EC" id="2.3.1.4" evidence="1"/>
<evidence type="ECO:0000313" key="3">
    <source>
        <dbReference type="EMBL" id="GAO47358.1"/>
    </source>
</evidence>
<dbReference type="OMA" id="LVVEMKF"/>
<dbReference type="EMBL" id="BACD03000008">
    <property type="protein sequence ID" value="GAO47358.1"/>
    <property type="molecule type" value="Genomic_DNA"/>
</dbReference>
<feature type="domain" description="N-acetyltransferase" evidence="2">
    <location>
        <begin position="27"/>
        <end position="192"/>
    </location>
</feature>
<accession>A0A0E9NC10</accession>
<dbReference type="InterPro" id="IPR016181">
    <property type="entry name" value="Acyl_CoA_acyltransferase"/>
</dbReference>
<dbReference type="Proteomes" id="UP000033140">
    <property type="component" value="Unassembled WGS sequence"/>
</dbReference>
<comment type="caution">
    <text evidence="3">The sequence shown here is derived from an EMBL/GenBank/DDBJ whole genome shotgun (WGS) entry which is preliminary data.</text>
</comment>
<comment type="similarity">
    <text evidence="1">Belongs to the acetyltransferase family. GNA1 subfamily.</text>
</comment>
<gene>
    <name evidence="3" type="ORF">G7K_1566-t1</name>
</gene>
<comment type="catalytic activity">
    <reaction evidence="1">
        <text>D-glucosamine 6-phosphate + acetyl-CoA = N-acetyl-D-glucosamine 6-phosphate + CoA + H(+)</text>
        <dbReference type="Rhea" id="RHEA:10292"/>
        <dbReference type="ChEBI" id="CHEBI:15378"/>
        <dbReference type="ChEBI" id="CHEBI:57287"/>
        <dbReference type="ChEBI" id="CHEBI:57288"/>
        <dbReference type="ChEBI" id="CHEBI:57513"/>
        <dbReference type="ChEBI" id="CHEBI:58725"/>
        <dbReference type="EC" id="2.3.1.4"/>
    </reaction>
</comment>
<keyword evidence="1" id="KW-0808">Transferase</keyword>
<dbReference type="UniPathway" id="UPA00113">
    <property type="reaction ID" value="UER00529"/>
</dbReference>
<reference evidence="3 4" key="2">
    <citation type="journal article" date="2014" name="J. Gen. Appl. Microbiol.">
        <title>The early diverging ascomycetous budding yeast Saitoella complicata has three histone deacetylases belonging to the Clr6, Hos2, and Rpd3 lineages.</title>
        <authorList>
            <person name="Nishida H."/>
            <person name="Matsumoto T."/>
            <person name="Kondo S."/>
            <person name="Hamamoto M."/>
            <person name="Yoshikawa H."/>
        </authorList>
    </citation>
    <scope>NUCLEOTIDE SEQUENCE [LARGE SCALE GENOMIC DNA]</scope>
    <source>
        <strain evidence="3 4">NRRL Y-17804</strain>
    </source>
</reference>
<evidence type="ECO:0000256" key="1">
    <source>
        <dbReference type="RuleBase" id="RU365086"/>
    </source>
</evidence>
<sequence length="216" mass="24004">MTTNGATNFLFDPALLPSTYKKLPKHITMRPLSRDENFAKYMDLLDQLAQPETSNGPRPSQAEAQAHFDDMKRGGVTYVVIAEDKGTGDVVATGTVLIEQKFIRNAAKAAHIEDIVVSSTQRGSGLGLIVIDTLNHLARELGCYKTILDCAEKNVGFYEKCGFTRSGVEMKKYHRKGNLRQSLSAVMKYVMDAGGGISDYMYTGQETESVYRRHRQ</sequence>
<evidence type="ECO:0000259" key="2">
    <source>
        <dbReference type="PROSITE" id="PS51186"/>
    </source>
</evidence>
<dbReference type="AlphaFoldDB" id="A0A0E9NC10"/>
<name>A0A0E9NC10_SAICN</name>
<dbReference type="Gene3D" id="3.40.630.30">
    <property type="match status" value="1"/>
</dbReference>
<dbReference type="InterPro" id="IPR000182">
    <property type="entry name" value="GNAT_dom"/>
</dbReference>
<dbReference type="InterPro" id="IPR039143">
    <property type="entry name" value="GNPNAT1-like"/>
</dbReference>
<reference evidence="3 4" key="1">
    <citation type="journal article" date="2011" name="J. Gen. Appl. Microbiol.">
        <title>Draft genome sequencing of the enigmatic yeast Saitoella complicata.</title>
        <authorList>
            <person name="Nishida H."/>
            <person name="Hamamoto M."/>
            <person name="Sugiyama J."/>
        </authorList>
    </citation>
    <scope>NUCLEOTIDE SEQUENCE [LARGE SCALE GENOMIC DNA]</scope>
    <source>
        <strain evidence="3 4">NRRL Y-17804</strain>
    </source>
</reference>
<keyword evidence="4" id="KW-1185">Reference proteome</keyword>
<dbReference type="PROSITE" id="PS51186">
    <property type="entry name" value="GNAT"/>
    <property type="match status" value="1"/>
</dbReference>
<dbReference type="SUPFAM" id="SSF55729">
    <property type="entry name" value="Acyl-CoA N-acyltransferases (Nat)"/>
    <property type="match status" value="1"/>
</dbReference>
<protein>
    <recommendedName>
        <fullName evidence="1">Glucosamine 6-phosphate N-acetyltransferase</fullName>
        <ecNumber evidence="1">2.3.1.4</ecNumber>
    </recommendedName>
</protein>
<evidence type="ECO:0000313" key="4">
    <source>
        <dbReference type="Proteomes" id="UP000033140"/>
    </source>
</evidence>
<dbReference type="Pfam" id="PF00583">
    <property type="entry name" value="Acetyltransf_1"/>
    <property type="match status" value="1"/>
</dbReference>
<dbReference type="CDD" id="cd04301">
    <property type="entry name" value="NAT_SF"/>
    <property type="match status" value="1"/>
</dbReference>
<organism evidence="3 4">
    <name type="scientific">Saitoella complicata (strain BCRC 22490 / CBS 7301 / JCM 7358 / NBRC 10748 / NRRL Y-17804)</name>
    <dbReference type="NCBI Taxonomy" id="698492"/>
    <lineage>
        <taxon>Eukaryota</taxon>
        <taxon>Fungi</taxon>
        <taxon>Dikarya</taxon>
        <taxon>Ascomycota</taxon>
        <taxon>Taphrinomycotina</taxon>
        <taxon>Taphrinomycotina incertae sedis</taxon>
        <taxon>Saitoella</taxon>
    </lineage>
</organism>
<comment type="pathway">
    <text evidence="1">Nucleotide-sugar biosynthesis; UDP-N-acetyl-alpha-D-glucosamine biosynthesis; N-acetyl-alpha-D-glucosamine 1-phosphate from alpha-D-glucosamine 6-phosphate (route I): step 1/2.</text>
</comment>
<keyword evidence="1" id="KW-0012">Acyltransferase</keyword>
<proteinExistence type="inferred from homology"/>